<proteinExistence type="inferred from homology"/>
<reference evidence="8 9" key="1">
    <citation type="submission" date="2019-12" db="EMBL/GenBank/DDBJ databases">
        <title>Comparative genomics gives insights into the taxonomy of the Azoarcus-Aromatoleum group and reveals separate origins of nif in the plant-associated Azoarcus and non-plant-associated Aromatoleum sub-groups.</title>
        <authorList>
            <person name="Lafos M."/>
            <person name="Maluk M."/>
            <person name="Batista M."/>
            <person name="Junghare M."/>
            <person name="Carmona M."/>
            <person name="Faoro H."/>
            <person name="Cruz L.M."/>
            <person name="Battistoni F."/>
            <person name="De Souza E."/>
            <person name="Pedrosa F."/>
            <person name="Chen W.-M."/>
            <person name="Poole P.S."/>
            <person name="Dixon R.A."/>
            <person name="James E.K."/>
        </authorList>
    </citation>
    <scope>NUCLEOTIDE SEQUENCE [LARGE SCALE GENOMIC DNA]</scope>
    <source>
        <strain evidence="8 9">ToN1</strain>
    </source>
</reference>
<keyword evidence="9" id="KW-1185">Reference proteome</keyword>
<evidence type="ECO:0000256" key="3">
    <source>
        <dbReference type="ARBA" id="ARBA00022475"/>
    </source>
</evidence>
<keyword evidence="5 7" id="KW-1133">Transmembrane helix</keyword>
<evidence type="ECO:0000256" key="5">
    <source>
        <dbReference type="ARBA" id="ARBA00022989"/>
    </source>
</evidence>
<feature type="transmembrane region" description="Helical" evidence="7">
    <location>
        <begin position="255"/>
        <end position="274"/>
    </location>
</feature>
<evidence type="ECO:0000256" key="7">
    <source>
        <dbReference type="SAM" id="Phobius"/>
    </source>
</evidence>
<feature type="transmembrane region" description="Helical" evidence="7">
    <location>
        <begin position="129"/>
        <end position="149"/>
    </location>
</feature>
<evidence type="ECO:0000313" key="8">
    <source>
        <dbReference type="EMBL" id="NMF91474.1"/>
    </source>
</evidence>
<evidence type="ECO:0000256" key="4">
    <source>
        <dbReference type="ARBA" id="ARBA00022692"/>
    </source>
</evidence>
<keyword evidence="6 7" id="KW-0472">Membrane</keyword>
<gene>
    <name evidence="8" type="ORF">GPA26_23725</name>
</gene>
<keyword evidence="4 7" id="KW-0812">Transmembrane</keyword>
<accession>A0ABX1MU15</accession>
<feature type="transmembrane region" description="Helical" evidence="7">
    <location>
        <begin position="95"/>
        <end position="117"/>
    </location>
</feature>
<sequence>MSIQARAISMLNVPIVAQLWPGVLTAITIALAASFVAEHQGGPQLLYALFFGMAFNFAAEGEKIHRGIEFASRQVLRFGVALLGARITAEQLAGLGAQSIAMVAGGVLATILFGALVGRLLGRPGTEGVLTGGAVAICGASAALAISAVLPKNEANQRFTLFTVVGVTALSTVAMVVYPSLVKAFGLDANAAAVFLGGTIHDVAQVVAAGYILSPEVGDGAVFVKLFRVAMLLPVVAVVSVLFRDGTATGKKPPVLPGFLVGFAVLVVVNSLGFIPKPVTDAASSLSRWCLVVAIAALGVKTSFQQLAALGWRPVVMLTANTVFLAALILGGLLLMR</sequence>
<name>A0ABX1MU15_9RHOO</name>
<keyword evidence="3" id="KW-1003">Cell membrane</keyword>
<dbReference type="Pfam" id="PF03601">
    <property type="entry name" value="Cons_hypoth698"/>
    <property type="match status" value="1"/>
</dbReference>
<organism evidence="8 9">
    <name type="scientific">Aromatoleum petrolei</name>
    <dbReference type="NCBI Taxonomy" id="76116"/>
    <lineage>
        <taxon>Bacteria</taxon>
        <taxon>Pseudomonadati</taxon>
        <taxon>Pseudomonadota</taxon>
        <taxon>Betaproteobacteria</taxon>
        <taxon>Rhodocyclales</taxon>
        <taxon>Rhodocyclaceae</taxon>
        <taxon>Aromatoleum</taxon>
    </lineage>
</organism>
<feature type="transmembrane region" description="Helical" evidence="7">
    <location>
        <begin position="12"/>
        <end position="36"/>
    </location>
</feature>
<evidence type="ECO:0000313" key="9">
    <source>
        <dbReference type="Proteomes" id="UP000652074"/>
    </source>
</evidence>
<evidence type="ECO:0000256" key="1">
    <source>
        <dbReference type="ARBA" id="ARBA00004651"/>
    </source>
</evidence>
<comment type="caution">
    <text evidence="8">The sequence shown here is derived from an EMBL/GenBank/DDBJ whole genome shotgun (WGS) entry which is preliminary data.</text>
</comment>
<feature type="transmembrane region" description="Helical" evidence="7">
    <location>
        <begin position="193"/>
        <end position="214"/>
    </location>
</feature>
<protein>
    <submittedName>
        <fullName evidence="8">Sulfate exporter family transporter</fullName>
    </submittedName>
</protein>
<evidence type="ECO:0000256" key="2">
    <source>
        <dbReference type="ARBA" id="ARBA00007977"/>
    </source>
</evidence>
<comment type="similarity">
    <text evidence="2">Belongs to the UPF0324 family.</text>
</comment>
<dbReference type="Proteomes" id="UP000652074">
    <property type="component" value="Unassembled WGS sequence"/>
</dbReference>
<dbReference type="InterPro" id="IPR018383">
    <property type="entry name" value="UPF0324_pro"/>
</dbReference>
<dbReference type="PANTHER" id="PTHR30106:SF2">
    <property type="entry name" value="UPF0324 INNER MEMBRANE PROTEIN YEIH"/>
    <property type="match status" value="1"/>
</dbReference>
<feature type="transmembrane region" description="Helical" evidence="7">
    <location>
        <begin position="226"/>
        <end position="243"/>
    </location>
</feature>
<dbReference type="EMBL" id="WTVR01000087">
    <property type="protein sequence ID" value="NMF91474.1"/>
    <property type="molecule type" value="Genomic_DNA"/>
</dbReference>
<dbReference type="PANTHER" id="PTHR30106">
    <property type="entry name" value="INNER MEMBRANE PROTEIN YEIH-RELATED"/>
    <property type="match status" value="1"/>
</dbReference>
<comment type="subcellular location">
    <subcellularLocation>
        <location evidence="1">Cell membrane</location>
        <topology evidence="1">Multi-pass membrane protein</topology>
    </subcellularLocation>
</comment>
<evidence type="ECO:0000256" key="6">
    <source>
        <dbReference type="ARBA" id="ARBA00023136"/>
    </source>
</evidence>
<feature type="transmembrane region" description="Helical" evidence="7">
    <location>
        <begin position="161"/>
        <end position="181"/>
    </location>
</feature>
<feature type="transmembrane region" description="Helical" evidence="7">
    <location>
        <begin position="286"/>
        <end position="304"/>
    </location>
</feature>
<feature type="transmembrane region" description="Helical" evidence="7">
    <location>
        <begin position="316"/>
        <end position="336"/>
    </location>
</feature>